<organism evidence="7 8">
    <name type="scientific">Rhodotorula diobovata</name>
    <dbReference type="NCBI Taxonomy" id="5288"/>
    <lineage>
        <taxon>Eukaryota</taxon>
        <taxon>Fungi</taxon>
        <taxon>Dikarya</taxon>
        <taxon>Basidiomycota</taxon>
        <taxon>Pucciniomycotina</taxon>
        <taxon>Microbotryomycetes</taxon>
        <taxon>Sporidiobolales</taxon>
        <taxon>Sporidiobolaceae</taxon>
        <taxon>Rhodotorula</taxon>
    </lineage>
</organism>
<keyword evidence="8" id="KW-1185">Reference proteome</keyword>
<evidence type="ECO:0000256" key="3">
    <source>
        <dbReference type="ARBA" id="ARBA00022777"/>
    </source>
</evidence>
<dbReference type="GO" id="GO:0005524">
    <property type="term" value="F:ATP binding"/>
    <property type="evidence" value="ECO:0007669"/>
    <property type="project" value="UniProtKB-KW"/>
</dbReference>
<dbReference type="InterPro" id="IPR050339">
    <property type="entry name" value="CC_SR_Kinase"/>
</dbReference>
<dbReference type="InterPro" id="IPR011009">
    <property type="entry name" value="Kinase-like_dom_sf"/>
</dbReference>
<evidence type="ECO:0000256" key="4">
    <source>
        <dbReference type="ARBA" id="ARBA00022840"/>
    </source>
</evidence>
<evidence type="ECO:0000259" key="6">
    <source>
        <dbReference type="PROSITE" id="PS50011"/>
    </source>
</evidence>
<dbReference type="EMBL" id="SOZI01000176">
    <property type="protein sequence ID" value="TNY17779.1"/>
    <property type="molecule type" value="Genomic_DNA"/>
</dbReference>
<dbReference type="Gene3D" id="1.10.510.10">
    <property type="entry name" value="Transferase(Phosphotransferase) domain 1"/>
    <property type="match status" value="1"/>
</dbReference>
<reference evidence="7 8" key="1">
    <citation type="submission" date="2019-03" db="EMBL/GenBank/DDBJ databases">
        <title>Rhodosporidium diobovatum UCD-FST 08-225 genome sequencing, assembly, and annotation.</title>
        <authorList>
            <person name="Fakankun I.U."/>
            <person name="Fristensky B."/>
            <person name="Levin D.B."/>
        </authorList>
    </citation>
    <scope>NUCLEOTIDE SEQUENCE [LARGE SCALE GENOMIC DNA]</scope>
    <source>
        <strain evidence="7 8">UCD-FST 08-225</strain>
    </source>
</reference>
<dbReference type="GO" id="GO:0004672">
    <property type="term" value="F:protein kinase activity"/>
    <property type="evidence" value="ECO:0007669"/>
    <property type="project" value="InterPro"/>
</dbReference>
<evidence type="ECO:0000256" key="1">
    <source>
        <dbReference type="ARBA" id="ARBA00022679"/>
    </source>
</evidence>
<dbReference type="InterPro" id="IPR000719">
    <property type="entry name" value="Prot_kinase_dom"/>
</dbReference>
<dbReference type="Proteomes" id="UP000311382">
    <property type="component" value="Unassembled WGS sequence"/>
</dbReference>
<protein>
    <submittedName>
        <fullName evidence="7">Kinase-like domain-containing protein</fullName>
    </submittedName>
</protein>
<accession>A0A5C5FNB3</accession>
<keyword evidence="2" id="KW-0547">Nucleotide-binding</keyword>
<dbReference type="PANTHER" id="PTHR11042:SF138">
    <property type="entry name" value="SERINE_THREONINE-PROTEIN KINASE IKS1-RELATED"/>
    <property type="match status" value="1"/>
</dbReference>
<comment type="caution">
    <text evidence="7">The sequence shown here is derived from an EMBL/GenBank/DDBJ whole genome shotgun (WGS) entry which is preliminary data.</text>
</comment>
<name>A0A5C5FNB3_9BASI</name>
<dbReference type="PROSITE" id="PS50011">
    <property type="entry name" value="PROTEIN_KINASE_DOM"/>
    <property type="match status" value="1"/>
</dbReference>
<evidence type="ECO:0000313" key="7">
    <source>
        <dbReference type="EMBL" id="TNY17779.1"/>
    </source>
</evidence>
<dbReference type="AlphaFoldDB" id="A0A5C5FNB3"/>
<dbReference type="SUPFAM" id="SSF56112">
    <property type="entry name" value="Protein kinase-like (PK-like)"/>
    <property type="match status" value="1"/>
</dbReference>
<evidence type="ECO:0000256" key="5">
    <source>
        <dbReference type="SAM" id="MobiDB-lite"/>
    </source>
</evidence>
<feature type="region of interest" description="Disordered" evidence="5">
    <location>
        <begin position="114"/>
        <end position="135"/>
    </location>
</feature>
<sequence>MNEGYFARFFDELQLLGKGGQGSVYLVRHVLNGEALGLYACKKIPVGDSTPSLLSILREVHLLESATHANITRYHHAWLETSPSRSAFAPPVPTLHILMEFANGGSLQGFVDARRGTSAPGADEGGRERARRARREGRQRAVHLLRVEDVVTLFRDVAEGLAFLHGRNILHLDLKARRALPCPANVLLHWDDDALLPTCKLSDFGNATSDSYHVERRGGSGTLLYTPPEAFFPSPHTGQLPPPDRATDMWALGLVLYLLCYFALPYASAEGDDTQEMEDEVKRYGGFHPLAPFPPPASARHDIPPSLLALLQALINRTPTRRPLCDRVSRAIEDVRAELKRGWRPVEHAGQGEEVVLAAPRGGRWTAGHSFGGVPLWRPQRERGVGRLESVQPGDGRVEVEVEVEEPESRDDGEWRLSPPLQVRLVPLRLPCLQSRPHRRPH</sequence>
<proteinExistence type="predicted"/>
<dbReference type="STRING" id="5288.A0A5C5FNB3"/>
<gene>
    <name evidence="7" type="ORF">DMC30DRAFT_356647</name>
</gene>
<keyword evidence="4" id="KW-0067">ATP-binding</keyword>
<evidence type="ECO:0000256" key="2">
    <source>
        <dbReference type="ARBA" id="ARBA00022741"/>
    </source>
</evidence>
<evidence type="ECO:0000313" key="8">
    <source>
        <dbReference type="Proteomes" id="UP000311382"/>
    </source>
</evidence>
<keyword evidence="3 7" id="KW-0418">Kinase</keyword>
<keyword evidence="1" id="KW-0808">Transferase</keyword>
<dbReference type="GO" id="GO:0005634">
    <property type="term" value="C:nucleus"/>
    <property type="evidence" value="ECO:0007669"/>
    <property type="project" value="TreeGrafter"/>
</dbReference>
<dbReference type="PANTHER" id="PTHR11042">
    <property type="entry name" value="EUKARYOTIC TRANSLATION INITIATION FACTOR 2-ALPHA KINASE EIF2-ALPHA KINASE -RELATED"/>
    <property type="match status" value="1"/>
</dbReference>
<dbReference type="GO" id="GO:0005737">
    <property type="term" value="C:cytoplasm"/>
    <property type="evidence" value="ECO:0007669"/>
    <property type="project" value="TreeGrafter"/>
</dbReference>
<feature type="domain" description="Protein kinase" evidence="6">
    <location>
        <begin position="10"/>
        <end position="339"/>
    </location>
</feature>
<dbReference type="Gene3D" id="3.30.200.20">
    <property type="entry name" value="Phosphorylase Kinase, domain 1"/>
    <property type="match status" value="1"/>
</dbReference>
<dbReference type="Pfam" id="PF00069">
    <property type="entry name" value="Pkinase"/>
    <property type="match status" value="1"/>
</dbReference>
<dbReference type="OrthoDB" id="1405469at2759"/>